<comment type="caution">
    <text evidence="1">The sequence shown here is derived from an EMBL/GenBank/DDBJ whole genome shotgun (WGS) entry which is preliminary data.</text>
</comment>
<keyword evidence="2" id="KW-1185">Reference proteome</keyword>
<evidence type="ECO:0000313" key="1">
    <source>
        <dbReference type="EMBL" id="KAL0860713.1"/>
    </source>
</evidence>
<gene>
    <name evidence="1" type="ORF">ABMA27_010050</name>
</gene>
<proteinExistence type="predicted"/>
<dbReference type="Proteomes" id="UP001549920">
    <property type="component" value="Unassembled WGS sequence"/>
</dbReference>
<protein>
    <submittedName>
        <fullName evidence="1">Uncharacterized protein</fullName>
    </submittedName>
</protein>
<dbReference type="EMBL" id="JBEUOH010000025">
    <property type="protein sequence ID" value="KAL0860713.1"/>
    <property type="molecule type" value="Genomic_DNA"/>
</dbReference>
<accession>A0ABR3H7D6</accession>
<organism evidence="1 2">
    <name type="scientific">Loxostege sticticalis</name>
    <name type="common">Beet webworm moth</name>
    <dbReference type="NCBI Taxonomy" id="481309"/>
    <lineage>
        <taxon>Eukaryota</taxon>
        <taxon>Metazoa</taxon>
        <taxon>Ecdysozoa</taxon>
        <taxon>Arthropoda</taxon>
        <taxon>Hexapoda</taxon>
        <taxon>Insecta</taxon>
        <taxon>Pterygota</taxon>
        <taxon>Neoptera</taxon>
        <taxon>Endopterygota</taxon>
        <taxon>Lepidoptera</taxon>
        <taxon>Glossata</taxon>
        <taxon>Ditrysia</taxon>
        <taxon>Pyraloidea</taxon>
        <taxon>Crambidae</taxon>
        <taxon>Pyraustinae</taxon>
        <taxon>Loxostege</taxon>
    </lineage>
</organism>
<evidence type="ECO:0000313" key="2">
    <source>
        <dbReference type="Proteomes" id="UP001549920"/>
    </source>
</evidence>
<name>A0ABR3H7D6_LOXSC</name>
<reference evidence="1 2" key="1">
    <citation type="submission" date="2024-06" db="EMBL/GenBank/DDBJ databases">
        <title>A chromosome-level genome assembly of beet webworm, Loxostege sticticalis.</title>
        <authorList>
            <person name="Zhang Y."/>
        </authorList>
    </citation>
    <scope>NUCLEOTIDE SEQUENCE [LARGE SCALE GENOMIC DNA]</scope>
    <source>
        <strain evidence="1">AQ026</strain>
        <tissue evidence="1">Whole body</tissue>
    </source>
</reference>
<dbReference type="EMBL" id="JBEUOH010000025">
    <property type="protein sequence ID" value="KAL0860712.1"/>
    <property type="molecule type" value="Genomic_DNA"/>
</dbReference>
<sequence length="431" mass="48973">MLLTLCKSCQYCLESMYWNCCEERFCFDKKIATYKLEDPTQVYTNGYANMGASLDSVVTEQPINNNHLHPEAITGREINELPLHADKLYEVFSKSLIFRDDHELKSKGSNDSLDEIETKSEPEYLSDKPNRTKVYFEDEIDSPVTDFEIMFKDELITNYDMFNIEEEEEGDRKSQDTEEGLTMNVTLKKQDIVKPSTVTMKDEDKMTTYNPIYKYDPISVVALPSTLSLPRIESVKGILRSNSAKTLERVDSSSRLSKPMLNRVESLKNIDPTKINKVLARVPHRSASFLNIPAHLAPEKPPLVKSKSMVGVTAAGDAEVRLSSLPDTPIIKSTNLPRFFADSPAIPEYKGDTSLQSIKKKTEMMFQENDFSMPRYYGTVAKSTENIPVHESKSMPDLRNPTTNGKVSKRLVKLRGRLKPLVIRKSSEEKL</sequence>